<dbReference type="InterPro" id="IPR013750">
    <property type="entry name" value="GHMP_kinase_C_dom"/>
</dbReference>
<dbReference type="PIRSF" id="PIRSF010376">
    <property type="entry name" value="IspE"/>
    <property type="match status" value="1"/>
</dbReference>
<dbReference type="SUPFAM" id="SSF54211">
    <property type="entry name" value="Ribosomal protein S5 domain 2-like"/>
    <property type="match status" value="1"/>
</dbReference>
<keyword evidence="5 10" id="KW-0547">Nucleotide-binding</keyword>
<evidence type="ECO:0000256" key="3">
    <source>
        <dbReference type="ARBA" id="ARBA00017473"/>
    </source>
</evidence>
<dbReference type="SUPFAM" id="SSF55060">
    <property type="entry name" value="GHMP Kinase, C-terminal domain"/>
    <property type="match status" value="1"/>
</dbReference>
<evidence type="ECO:0000256" key="6">
    <source>
        <dbReference type="ARBA" id="ARBA00022777"/>
    </source>
</evidence>
<dbReference type="EC" id="2.7.1.148" evidence="2 10"/>
<proteinExistence type="inferred from homology"/>
<keyword evidence="7 10" id="KW-0067">ATP-binding</keyword>
<dbReference type="InterPro" id="IPR006204">
    <property type="entry name" value="GHMP_kinase_N_dom"/>
</dbReference>
<evidence type="ECO:0000256" key="5">
    <source>
        <dbReference type="ARBA" id="ARBA00022741"/>
    </source>
</evidence>
<dbReference type="InterPro" id="IPR014721">
    <property type="entry name" value="Ribsml_uS5_D2-typ_fold_subgr"/>
</dbReference>
<protein>
    <recommendedName>
        <fullName evidence="3 10">4-diphosphocytidyl-2-C-methyl-D-erythritol kinase</fullName>
        <shortName evidence="10">CMK</shortName>
        <ecNumber evidence="2 10">2.7.1.148</ecNumber>
    </recommendedName>
    <alternativeName>
        <fullName evidence="9 10">4-(cytidine-5'-diphospho)-2-C-methyl-D-erythritol kinase</fullName>
    </alternativeName>
</protein>
<evidence type="ECO:0000313" key="13">
    <source>
        <dbReference type="EMBL" id="MCK0538634.1"/>
    </source>
</evidence>
<keyword evidence="6 10" id="KW-0418">Kinase</keyword>
<dbReference type="RefSeq" id="WP_246953440.1">
    <property type="nucleotide sequence ID" value="NZ_JALKII010000010.1"/>
</dbReference>
<dbReference type="NCBIfam" id="TIGR00154">
    <property type="entry name" value="ispE"/>
    <property type="match status" value="1"/>
</dbReference>
<dbReference type="HAMAP" id="MF_00061">
    <property type="entry name" value="IspE"/>
    <property type="match status" value="1"/>
</dbReference>
<reference evidence="13" key="1">
    <citation type="submission" date="2022-04" db="EMBL/GenBank/DDBJ databases">
        <title>Alcanivorax sp. CY1518 draft genome sequence.</title>
        <authorList>
            <person name="Zhao G."/>
            <person name="An M."/>
        </authorList>
    </citation>
    <scope>NUCLEOTIDE SEQUENCE</scope>
    <source>
        <strain evidence="13">CY1518</strain>
    </source>
</reference>
<comment type="pathway">
    <text evidence="10">Isoprenoid biosynthesis; isopentenyl diphosphate biosynthesis via DXP pathway; isopentenyl diphosphate from 1-deoxy-D-xylulose 5-phosphate: step 3/6.</text>
</comment>
<feature type="binding site" evidence="10">
    <location>
        <begin position="91"/>
        <end position="101"/>
    </location>
    <ligand>
        <name>ATP</name>
        <dbReference type="ChEBI" id="CHEBI:30616"/>
    </ligand>
</feature>
<comment type="catalytic activity">
    <reaction evidence="10">
        <text>4-CDP-2-C-methyl-D-erythritol + ATP = 4-CDP-2-C-methyl-D-erythritol 2-phosphate + ADP + H(+)</text>
        <dbReference type="Rhea" id="RHEA:18437"/>
        <dbReference type="ChEBI" id="CHEBI:15378"/>
        <dbReference type="ChEBI" id="CHEBI:30616"/>
        <dbReference type="ChEBI" id="CHEBI:57823"/>
        <dbReference type="ChEBI" id="CHEBI:57919"/>
        <dbReference type="ChEBI" id="CHEBI:456216"/>
        <dbReference type="EC" id="2.7.1.148"/>
    </reaction>
</comment>
<dbReference type="GO" id="GO:0050515">
    <property type="term" value="F:4-(cytidine 5'-diphospho)-2-C-methyl-D-erythritol kinase activity"/>
    <property type="evidence" value="ECO:0007669"/>
    <property type="project" value="UniProtKB-EC"/>
</dbReference>
<gene>
    <name evidence="10 13" type="primary">ispE</name>
    <name evidence="13" type="ORF">MU846_13040</name>
</gene>
<feature type="domain" description="GHMP kinase C-terminal" evidence="12">
    <location>
        <begin position="203"/>
        <end position="258"/>
    </location>
</feature>
<accession>A0ABT0EAL1</accession>
<keyword evidence="4 10" id="KW-0808">Transferase</keyword>
<evidence type="ECO:0000313" key="14">
    <source>
        <dbReference type="Proteomes" id="UP001165524"/>
    </source>
</evidence>
<dbReference type="InterPro" id="IPR036554">
    <property type="entry name" value="GHMP_kinase_C_sf"/>
</dbReference>
<evidence type="ECO:0000256" key="8">
    <source>
        <dbReference type="ARBA" id="ARBA00023229"/>
    </source>
</evidence>
<dbReference type="NCBIfam" id="NF011202">
    <property type="entry name" value="PRK14608.1"/>
    <property type="match status" value="1"/>
</dbReference>
<dbReference type="Proteomes" id="UP001165524">
    <property type="component" value="Unassembled WGS sequence"/>
</dbReference>
<dbReference type="Gene3D" id="3.30.70.890">
    <property type="entry name" value="GHMP kinase, C-terminal domain"/>
    <property type="match status" value="1"/>
</dbReference>
<evidence type="ECO:0000256" key="2">
    <source>
        <dbReference type="ARBA" id="ARBA00012052"/>
    </source>
</evidence>
<dbReference type="EMBL" id="JALKII010000010">
    <property type="protein sequence ID" value="MCK0538634.1"/>
    <property type="molecule type" value="Genomic_DNA"/>
</dbReference>
<evidence type="ECO:0000256" key="9">
    <source>
        <dbReference type="ARBA" id="ARBA00032554"/>
    </source>
</evidence>
<dbReference type="Gene3D" id="3.30.230.10">
    <property type="match status" value="1"/>
</dbReference>
<evidence type="ECO:0000256" key="4">
    <source>
        <dbReference type="ARBA" id="ARBA00022679"/>
    </source>
</evidence>
<comment type="function">
    <text evidence="10">Catalyzes the phosphorylation of the position 2 hydroxy group of 4-diphosphocytidyl-2C-methyl-D-erythritol.</text>
</comment>
<evidence type="ECO:0000259" key="11">
    <source>
        <dbReference type="Pfam" id="PF00288"/>
    </source>
</evidence>
<evidence type="ECO:0000256" key="7">
    <source>
        <dbReference type="ARBA" id="ARBA00022840"/>
    </source>
</evidence>
<dbReference type="PANTHER" id="PTHR43527">
    <property type="entry name" value="4-DIPHOSPHOCYTIDYL-2-C-METHYL-D-ERYTHRITOL KINASE, CHLOROPLASTIC"/>
    <property type="match status" value="1"/>
</dbReference>
<evidence type="ECO:0000256" key="10">
    <source>
        <dbReference type="HAMAP-Rule" id="MF_00061"/>
    </source>
</evidence>
<feature type="domain" description="GHMP kinase N-terminal" evidence="11">
    <location>
        <begin position="63"/>
        <end position="140"/>
    </location>
</feature>
<dbReference type="InterPro" id="IPR004424">
    <property type="entry name" value="IspE"/>
</dbReference>
<sequence>MTLSLPAPAKLNLFLHITGRRADGYHELQTLFQLLDHGDSLHFTAADELRLDSPGVPGRAEDNLVWRAARLLQQHTGCRRGVHIRLEKRLPAGGGVGGGSSDAATTLLGLNRLWSLGLSLDELAGLGLSLGADVPVFVRGRSAFAEGVGERLHSVELPLQWYFVLDPGVHVATGKIFSDQQLTRNTPISTVAAVLEEATWKALRNDCEPVARRLFPAIDAALKWLGTHAGESRMTGTGSCIFAALPSRQHGEKLLAQLPPDWKGFVARSCNLSPLHEALAG</sequence>
<feature type="active site" evidence="10">
    <location>
        <position position="133"/>
    </location>
</feature>
<evidence type="ECO:0000259" key="12">
    <source>
        <dbReference type="Pfam" id="PF08544"/>
    </source>
</evidence>
<keyword evidence="8 10" id="KW-0414">Isoprene biosynthesis</keyword>
<dbReference type="Pfam" id="PF00288">
    <property type="entry name" value="GHMP_kinases_N"/>
    <property type="match status" value="1"/>
</dbReference>
<keyword evidence="14" id="KW-1185">Reference proteome</keyword>
<comment type="caution">
    <text evidence="13">The sequence shown here is derived from an EMBL/GenBank/DDBJ whole genome shotgun (WGS) entry which is preliminary data.</text>
</comment>
<dbReference type="Pfam" id="PF08544">
    <property type="entry name" value="GHMP_kinases_C"/>
    <property type="match status" value="1"/>
</dbReference>
<dbReference type="PANTHER" id="PTHR43527:SF2">
    <property type="entry name" value="4-DIPHOSPHOCYTIDYL-2-C-METHYL-D-ERYTHRITOL KINASE, CHLOROPLASTIC"/>
    <property type="match status" value="1"/>
</dbReference>
<feature type="active site" evidence="10">
    <location>
        <position position="10"/>
    </location>
</feature>
<name>A0ABT0EAL1_9GAMM</name>
<organism evidence="13 14">
    <name type="scientific">Alcanivorax quisquiliarum</name>
    <dbReference type="NCBI Taxonomy" id="2933565"/>
    <lineage>
        <taxon>Bacteria</taxon>
        <taxon>Pseudomonadati</taxon>
        <taxon>Pseudomonadota</taxon>
        <taxon>Gammaproteobacteria</taxon>
        <taxon>Oceanospirillales</taxon>
        <taxon>Alcanivoracaceae</taxon>
        <taxon>Alcanivorax</taxon>
    </lineage>
</organism>
<evidence type="ECO:0000256" key="1">
    <source>
        <dbReference type="ARBA" id="ARBA00009684"/>
    </source>
</evidence>
<comment type="similarity">
    <text evidence="1 10">Belongs to the GHMP kinase family. IspE subfamily.</text>
</comment>
<dbReference type="InterPro" id="IPR020568">
    <property type="entry name" value="Ribosomal_Su5_D2-typ_SF"/>
</dbReference>